<evidence type="ECO:0000256" key="1">
    <source>
        <dbReference type="SAM" id="MobiDB-lite"/>
    </source>
</evidence>
<proteinExistence type="predicted"/>
<keyword evidence="3" id="KW-1185">Reference proteome</keyword>
<evidence type="ECO:0000313" key="2">
    <source>
        <dbReference type="EMBL" id="EWM21541.1"/>
    </source>
</evidence>
<sequence>MYSFTLSTTLRSGRHEIGFHGRVRHVPRGRALRGRGNLGRGGRGERQQAPWTGFDAASHAPGLRSFRGNLRTDPEPTSRGSRAGRDGRDPRPRLQAPTFARQEGGLDMVPESGRDSGSAFDPGWPFCGAHDSPHFFLRPYIPLIWSLPGTDTSARTLLPASVPTRVLGASSRAGPLLFWPCIDLLVHRPASRSSLASLVTSHVEG</sequence>
<evidence type="ECO:0000313" key="3">
    <source>
        <dbReference type="Proteomes" id="UP000019335"/>
    </source>
</evidence>
<feature type="compositionally biased region" description="Basic and acidic residues" evidence="1">
    <location>
        <begin position="83"/>
        <end position="92"/>
    </location>
</feature>
<dbReference type="EMBL" id="AZIL01002453">
    <property type="protein sequence ID" value="EWM21541.1"/>
    <property type="molecule type" value="Genomic_DNA"/>
</dbReference>
<dbReference type="OrthoDB" id="10366897at2759"/>
<gene>
    <name evidence="2" type="ORF">Naga_100798g1</name>
</gene>
<dbReference type="Proteomes" id="UP000019335">
    <property type="component" value="Unassembled WGS sequence"/>
</dbReference>
<accession>W7TM78</accession>
<comment type="caution">
    <text evidence="2">The sequence shown here is derived from an EMBL/GenBank/DDBJ whole genome shotgun (WGS) entry which is preliminary data.</text>
</comment>
<name>W7TM78_9STRA</name>
<organism evidence="2 3">
    <name type="scientific">Nannochloropsis gaditana</name>
    <dbReference type="NCBI Taxonomy" id="72520"/>
    <lineage>
        <taxon>Eukaryota</taxon>
        <taxon>Sar</taxon>
        <taxon>Stramenopiles</taxon>
        <taxon>Ochrophyta</taxon>
        <taxon>Eustigmatophyceae</taxon>
        <taxon>Eustigmatales</taxon>
        <taxon>Monodopsidaceae</taxon>
        <taxon>Nannochloropsis</taxon>
    </lineage>
</organism>
<reference evidence="2 3" key="1">
    <citation type="journal article" date="2014" name="Mol. Plant">
        <title>Chromosome Scale Genome Assembly and Transcriptome Profiling of Nannochloropsis gaditana in Nitrogen Depletion.</title>
        <authorList>
            <person name="Corteggiani Carpinelli E."/>
            <person name="Telatin A."/>
            <person name="Vitulo N."/>
            <person name="Forcato C."/>
            <person name="D'Angelo M."/>
            <person name="Schiavon R."/>
            <person name="Vezzi A."/>
            <person name="Giacometti G.M."/>
            <person name="Morosinotto T."/>
            <person name="Valle G."/>
        </authorList>
    </citation>
    <scope>NUCLEOTIDE SEQUENCE [LARGE SCALE GENOMIC DNA]</scope>
    <source>
        <strain evidence="2 3">B-31</strain>
    </source>
</reference>
<dbReference type="AlphaFoldDB" id="W7TM78"/>
<feature type="region of interest" description="Disordered" evidence="1">
    <location>
        <begin position="31"/>
        <end position="107"/>
    </location>
</feature>
<protein>
    <submittedName>
        <fullName evidence="2">Uncharacterized protein</fullName>
    </submittedName>
</protein>